<name>A0ABQ3T2X6_9ACTN</name>
<keyword evidence="4 5" id="KW-0067">ATP-binding</keyword>
<dbReference type="RefSeq" id="WP_237403588.1">
    <property type="nucleotide sequence ID" value="NZ_BAAATO010000071.1"/>
</dbReference>
<evidence type="ECO:0000256" key="2">
    <source>
        <dbReference type="ARBA" id="ARBA00022741"/>
    </source>
</evidence>
<keyword evidence="9" id="KW-1185">Reference proteome</keyword>
<feature type="region of interest" description="Disordered" evidence="6">
    <location>
        <begin position="351"/>
        <end position="380"/>
    </location>
</feature>
<evidence type="ECO:0000313" key="9">
    <source>
        <dbReference type="Proteomes" id="UP000608522"/>
    </source>
</evidence>
<evidence type="ECO:0000256" key="1">
    <source>
        <dbReference type="ARBA" id="ARBA00022679"/>
    </source>
</evidence>
<feature type="compositionally biased region" description="Pro residues" evidence="6">
    <location>
        <begin position="352"/>
        <end position="380"/>
    </location>
</feature>
<gene>
    <name evidence="8" type="ORF">Sspor_03070</name>
</gene>
<proteinExistence type="predicted"/>
<dbReference type="PROSITE" id="PS00108">
    <property type="entry name" value="PROTEIN_KINASE_ST"/>
    <property type="match status" value="1"/>
</dbReference>
<evidence type="ECO:0000259" key="7">
    <source>
        <dbReference type="PROSITE" id="PS50011"/>
    </source>
</evidence>
<dbReference type="InterPro" id="IPR017441">
    <property type="entry name" value="Protein_kinase_ATP_BS"/>
</dbReference>
<dbReference type="Proteomes" id="UP000608522">
    <property type="component" value="Unassembled WGS sequence"/>
</dbReference>
<dbReference type="PANTHER" id="PTHR43289">
    <property type="entry name" value="MITOGEN-ACTIVATED PROTEIN KINASE KINASE KINASE 20-RELATED"/>
    <property type="match status" value="1"/>
</dbReference>
<sequence>MTTGTGGILAPLEPQDPRENAGYRLLARIGEGGMGTVYLSHTRGGQPVALKLIRREFGQDPDFRRRFEQEVQAARRVQGYHLVPVLDHDTTGATPWLASVFVPGLSLHDAVSTYGPLPLDTVFQLVGCTARALASIHAAGVVHRDLKPANLLLGAAGPYVIDFGIARAADSTQLTRTGGVIGTPQYMSPEHTLGAEVTTASDLFAVGLIAAVAATGRHPYGEGGATALGVRIANTDRLPPDLNGYPAELRPLLERCLTADPAERIGTDELAAMCELFAGRPLNDFDGWLPEPVGLEIARRVRAAENPPVPTVADAGAGTGRAGVGAGGSGTGGTGAGPAGAFGGVYGAPTVGAPPRPAGPPPAAGHPTHPPVPGPAPAPAPGPKRFRGVLIGAGLVLAVLAGAGAVRLLDGGGAAKDDAKQEGPVAPASSDQAQVQAPAPAPVSSGPKTAPSASSSPKSAYTPVFQDKPLTLRAPSSSTGTHVDLDAPQIFPKGAIGKTQGMELTYQDWGDADLRFLTAMGKSTGTTPEECRDAVATNTLASRVGKDELKAGKTLTKGTVLCTVTGDNNLAMLRITEVVLDTSKGSIGPMPDYVTALTLWKIG</sequence>
<accession>A0ABQ3T2X6</accession>
<evidence type="ECO:0000256" key="3">
    <source>
        <dbReference type="ARBA" id="ARBA00022777"/>
    </source>
</evidence>
<dbReference type="CDD" id="cd14014">
    <property type="entry name" value="STKc_PknB_like"/>
    <property type="match status" value="1"/>
</dbReference>
<feature type="compositionally biased region" description="Low complexity" evidence="6">
    <location>
        <begin position="425"/>
        <end position="460"/>
    </location>
</feature>
<evidence type="ECO:0000256" key="4">
    <source>
        <dbReference type="ARBA" id="ARBA00022840"/>
    </source>
</evidence>
<comment type="caution">
    <text evidence="8">The sequence shown here is derived from an EMBL/GenBank/DDBJ whole genome shotgun (WGS) entry which is preliminary data.</text>
</comment>
<feature type="binding site" evidence="5">
    <location>
        <position position="51"/>
    </location>
    <ligand>
        <name>ATP</name>
        <dbReference type="ChEBI" id="CHEBI:30616"/>
    </ligand>
</feature>
<dbReference type="PANTHER" id="PTHR43289:SF34">
    <property type="entry name" value="SERINE_THREONINE-PROTEIN KINASE YBDM-RELATED"/>
    <property type="match status" value="1"/>
</dbReference>
<dbReference type="Gene3D" id="1.10.510.10">
    <property type="entry name" value="Transferase(Phosphotransferase) domain 1"/>
    <property type="match status" value="1"/>
</dbReference>
<evidence type="ECO:0000256" key="5">
    <source>
        <dbReference type="PROSITE-ProRule" id="PRU10141"/>
    </source>
</evidence>
<keyword evidence="3" id="KW-0418">Kinase</keyword>
<dbReference type="InterPro" id="IPR011009">
    <property type="entry name" value="Kinase-like_dom_sf"/>
</dbReference>
<evidence type="ECO:0000313" key="8">
    <source>
        <dbReference type="EMBL" id="GHI74746.1"/>
    </source>
</evidence>
<organism evidence="8 9">
    <name type="scientific">Streptomyces spororaveus</name>
    <dbReference type="NCBI Taxonomy" id="284039"/>
    <lineage>
        <taxon>Bacteria</taxon>
        <taxon>Bacillati</taxon>
        <taxon>Actinomycetota</taxon>
        <taxon>Actinomycetes</taxon>
        <taxon>Kitasatosporales</taxon>
        <taxon>Streptomycetaceae</taxon>
        <taxon>Streptomyces</taxon>
    </lineage>
</organism>
<dbReference type="EMBL" id="BNED01000003">
    <property type="protein sequence ID" value="GHI74746.1"/>
    <property type="molecule type" value="Genomic_DNA"/>
</dbReference>
<feature type="compositionally biased region" description="Gly residues" evidence="6">
    <location>
        <begin position="317"/>
        <end position="331"/>
    </location>
</feature>
<dbReference type="InterPro" id="IPR008271">
    <property type="entry name" value="Ser/Thr_kinase_AS"/>
</dbReference>
<dbReference type="InterPro" id="IPR000719">
    <property type="entry name" value="Prot_kinase_dom"/>
</dbReference>
<feature type="region of interest" description="Disordered" evidence="6">
    <location>
        <begin position="309"/>
        <end position="331"/>
    </location>
</feature>
<evidence type="ECO:0000256" key="6">
    <source>
        <dbReference type="SAM" id="MobiDB-lite"/>
    </source>
</evidence>
<dbReference type="PROSITE" id="PS50011">
    <property type="entry name" value="PROTEIN_KINASE_DOM"/>
    <property type="match status" value="1"/>
</dbReference>
<keyword evidence="1" id="KW-0808">Transferase</keyword>
<reference evidence="9" key="1">
    <citation type="submission" date="2023-07" db="EMBL/GenBank/DDBJ databases">
        <title>Whole genome shotgun sequence of Streptomyces spororaveus NBRC 15456.</title>
        <authorList>
            <person name="Komaki H."/>
            <person name="Tamura T."/>
        </authorList>
    </citation>
    <scope>NUCLEOTIDE SEQUENCE [LARGE SCALE GENOMIC DNA]</scope>
    <source>
        <strain evidence="9">NBRC 15456</strain>
    </source>
</reference>
<keyword evidence="2 5" id="KW-0547">Nucleotide-binding</keyword>
<dbReference type="Pfam" id="PF00069">
    <property type="entry name" value="Pkinase"/>
    <property type="match status" value="1"/>
</dbReference>
<dbReference type="Gene3D" id="3.30.200.20">
    <property type="entry name" value="Phosphorylase Kinase, domain 1"/>
    <property type="match status" value="1"/>
</dbReference>
<dbReference type="SUPFAM" id="SSF56112">
    <property type="entry name" value="Protein kinase-like (PK-like)"/>
    <property type="match status" value="1"/>
</dbReference>
<feature type="region of interest" description="Disordered" evidence="6">
    <location>
        <begin position="414"/>
        <end position="486"/>
    </location>
</feature>
<dbReference type="PROSITE" id="PS00107">
    <property type="entry name" value="PROTEIN_KINASE_ATP"/>
    <property type="match status" value="1"/>
</dbReference>
<dbReference type="SMART" id="SM00220">
    <property type="entry name" value="S_TKc"/>
    <property type="match status" value="1"/>
</dbReference>
<feature type="domain" description="Protein kinase" evidence="7">
    <location>
        <begin position="23"/>
        <end position="277"/>
    </location>
</feature>
<protein>
    <recommendedName>
        <fullName evidence="7">Protein kinase domain-containing protein</fullName>
    </recommendedName>
</protein>